<evidence type="ECO:0000313" key="2">
    <source>
        <dbReference type="Proteomes" id="UP000072605"/>
    </source>
</evidence>
<comment type="caution">
    <text evidence="1">The sequence shown here is derived from an EMBL/GenBank/DDBJ whole genome shotgun (WGS) entry which is preliminary data.</text>
</comment>
<dbReference type="AlphaFoldDB" id="A0AAW3MGW6"/>
<organism evidence="1 2">
    <name type="scientific">Exiguobacterium indicum</name>
    <dbReference type="NCBI Taxonomy" id="296995"/>
    <lineage>
        <taxon>Bacteria</taxon>
        <taxon>Bacillati</taxon>
        <taxon>Bacillota</taxon>
        <taxon>Bacilli</taxon>
        <taxon>Bacillales</taxon>
        <taxon>Bacillales Family XII. Incertae Sedis</taxon>
        <taxon>Exiguobacterium</taxon>
    </lineage>
</organism>
<reference evidence="1 2" key="1">
    <citation type="journal article" date="2016" name="Front. Microbiol.">
        <title>Genomic Resource of Rice Seed Associated Bacteria.</title>
        <authorList>
            <person name="Midha S."/>
            <person name="Bansal K."/>
            <person name="Sharma S."/>
            <person name="Kumar N."/>
            <person name="Patil P.P."/>
            <person name="Chaudhry V."/>
            <person name="Patil P.B."/>
        </authorList>
    </citation>
    <scope>NUCLEOTIDE SEQUENCE [LARGE SCALE GENOMIC DNA]</scope>
    <source>
        <strain evidence="1 2">RSA11</strain>
    </source>
</reference>
<evidence type="ECO:0000313" key="1">
    <source>
        <dbReference type="EMBL" id="KTR27897.1"/>
    </source>
</evidence>
<sequence>MAASINVKITHYYKGKTTKNVKVKQKKKVNGKWVTRYVTQKKTVYENRSRTVVIPVTPESMPSTRTANYDDLPTLRKRTHTRRGAYTGRSMTWSSFFPARNYRFLQVNQVENPVKLARWFDERLVNDSKIRVRIPALYIDNYYDIRSFEWDVEGGTSDIRYTITIQEQYNPKIKTKTIK</sequence>
<accession>A0AAW3MGW6</accession>
<proteinExistence type="predicted"/>
<evidence type="ECO:0008006" key="3">
    <source>
        <dbReference type="Google" id="ProtNLM"/>
    </source>
</evidence>
<dbReference type="RefSeq" id="WP_058713186.1">
    <property type="nucleotide sequence ID" value="NZ_LDQV01000012.1"/>
</dbReference>
<dbReference type="EMBL" id="LDQV01000012">
    <property type="protein sequence ID" value="KTR27897.1"/>
    <property type="molecule type" value="Genomic_DNA"/>
</dbReference>
<name>A0AAW3MGW6_9BACL</name>
<protein>
    <recommendedName>
        <fullName evidence="3">Phage protein</fullName>
    </recommendedName>
</protein>
<gene>
    <name evidence="1" type="ORF">RSA11_04330</name>
</gene>
<dbReference type="Proteomes" id="UP000072605">
    <property type="component" value="Unassembled WGS sequence"/>
</dbReference>